<sequence length="848" mass="90843">MVRLDPERLAAARRVATTAVGSPGLQRLTDLAAALLGMPSAGVAVVGEVQTMAGGTGPHVRPLGTVLPPGDTLSGLVAADRAPLAVSDARADPRTAQLALVREGAAVAFLGVPLVDPARDHVIGVLSVFGPEPRTWTEGDVVLLGQLAMPVATELELAALTAEFEASRLRWGLAIDAAGIGSFDWDLVSGRLAWDDRLLELFGYGADGFSASIDAFTDRLHPDDATRVGDVLQAAIDRCGDFEVEYRVQLPTGGTRWMVSRGRVLPDERGAGVRMLGAAYDTTRRREGEAQVARVLESMSAAFYSLAEDWTFSYVNAEAERLLGRSREELLGGSIWELFPAAVGSPFEEHYRAARETGRPTVFEAYYPPPLDGWYELRVWPAPDGLSVYFLDITERRRAEETARRDARRLALIARVSDTLSTALIDRRGGHGALQELLHAVVPELADWAIASLVGEDGRLHDVGSWHADPELRPVAAEYARVRLGALNSTAPIVDALATGEVVVVPDVAAAVGRGLPDGPARDVYWQLDPGTAVALALVARGRVLGAMSLYRDKGRDPMDAVDRATLREVADRAALALDSAALHEQQRRMAEELQRSLLTDPPEPDHSQVAVRYVPAVQAAQVGGDWYDAFLQPGGATVLAIGDVVGHDTVAAAAMGQLRSLLRGIAYSGGNGPAAVLAALDRAMEGLQVHTLATAAVARLEQEAVDRERGETRLRWSNAGHPPLLVLHPDGHVQVLATERADLMLGVDPLAVRREHVVVLSRGATVLMYTDGLVEGPDLPLDDGVARLAELLAELGELELEELCDQVLTRMRPRGSEDDVALVAVRLHWEDGPRPAEAGPEVVPPTP</sequence>
<protein>
    <submittedName>
        <fullName evidence="4">PAS domain S-box-containing protein</fullName>
    </submittedName>
</protein>
<dbReference type="Pfam" id="PF07228">
    <property type="entry name" value="SpoIIE"/>
    <property type="match status" value="1"/>
</dbReference>
<evidence type="ECO:0000313" key="5">
    <source>
        <dbReference type="Proteomes" id="UP000580718"/>
    </source>
</evidence>
<dbReference type="CDD" id="cd00130">
    <property type="entry name" value="PAS"/>
    <property type="match status" value="2"/>
</dbReference>
<dbReference type="Pfam" id="PF08448">
    <property type="entry name" value="PAS_4"/>
    <property type="match status" value="1"/>
</dbReference>
<feature type="domain" description="PAC" evidence="3">
    <location>
        <begin position="242"/>
        <end position="294"/>
    </location>
</feature>
<dbReference type="InterPro" id="IPR000014">
    <property type="entry name" value="PAS"/>
</dbReference>
<evidence type="ECO:0000313" key="4">
    <source>
        <dbReference type="EMBL" id="MBB3677286.1"/>
    </source>
</evidence>
<dbReference type="EMBL" id="JACIBU010000001">
    <property type="protein sequence ID" value="MBB3677286.1"/>
    <property type="molecule type" value="Genomic_DNA"/>
</dbReference>
<organism evidence="4 5">
    <name type="scientific">Modestobacter versicolor</name>
    <dbReference type="NCBI Taxonomy" id="429133"/>
    <lineage>
        <taxon>Bacteria</taxon>
        <taxon>Bacillati</taxon>
        <taxon>Actinomycetota</taxon>
        <taxon>Actinomycetes</taxon>
        <taxon>Geodermatophilales</taxon>
        <taxon>Geodermatophilaceae</taxon>
        <taxon>Modestobacter</taxon>
    </lineage>
</organism>
<dbReference type="InterPro" id="IPR052016">
    <property type="entry name" value="Bact_Sigma-Reg"/>
</dbReference>
<name>A0A839Y7D6_9ACTN</name>
<dbReference type="Gene3D" id="2.10.70.100">
    <property type="match status" value="1"/>
</dbReference>
<dbReference type="SMART" id="SM00331">
    <property type="entry name" value="PP2C_SIG"/>
    <property type="match status" value="1"/>
</dbReference>
<dbReference type="PANTHER" id="PTHR43156:SF2">
    <property type="entry name" value="STAGE II SPORULATION PROTEIN E"/>
    <property type="match status" value="1"/>
</dbReference>
<dbReference type="InterPro" id="IPR013655">
    <property type="entry name" value="PAS_fold_3"/>
</dbReference>
<dbReference type="InterPro" id="IPR001932">
    <property type="entry name" value="PPM-type_phosphatase-like_dom"/>
</dbReference>
<dbReference type="NCBIfam" id="TIGR00229">
    <property type="entry name" value="sensory_box"/>
    <property type="match status" value="1"/>
</dbReference>
<dbReference type="SUPFAM" id="SSF81606">
    <property type="entry name" value="PP2C-like"/>
    <property type="match status" value="1"/>
</dbReference>
<dbReference type="Gene3D" id="3.30.450.20">
    <property type="entry name" value="PAS domain"/>
    <property type="match status" value="2"/>
</dbReference>
<dbReference type="InterPro" id="IPR003018">
    <property type="entry name" value="GAF"/>
</dbReference>
<feature type="domain" description="PAS" evidence="2">
    <location>
        <begin position="288"/>
        <end position="339"/>
    </location>
</feature>
<dbReference type="Pfam" id="PF08447">
    <property type="entry name" value="PAS_3"/>
    <property type="match status" value="1"/>
</dbReference>
<dbReference type="InterPro" id="IPR029016">
    <property type="entry name" value="GAF-like_dom_sf"/>
</dbReference>
<dbReference type="Proteomes" id="UP000580718">
    <property type="component" value="Unassembled WGS sequence"/>
</dbReference>
<dbReference type="PANTHER" id="PTHR43156">
    <property type="entry name" value="STAGE II SPORULATION PROTEIN E-RELATED"/>
    <property type="match status" value="1"/>
</dbReference>
<dbReference type="PROSITE" id="PS50113">
    <property type="entry name" value="PAC"/>
    <property type="match status" value="1"/>
</dbReference>
<proteinExistence type="predicted"/>
<dbReference type="InterPro" id="IPR036457">
    <property type="entry name" value="PPM-type-like_dom_sf"/>
</dbReference>
<evidence type="ECO:0000256" key="1">
    <source>
        <dbReference type="ARBA" id="ARBA00022801"/>
    </source>
</evidence>
<dbReference type="SUPFAM" id="SSF55785">
    <property type="entry name" value="PYP-like sensor domain (PAS domain)"/>
    <property type="match status" value="2"/>
</dbReference>
<gene>
    <name evidence="4" type="ORF">FHX36_003021</name>
</gene>
<keyword evidence="1" id="KW-0378">Hydrolase</keyword>
<dbReference type="InterPro" id="IPR035965">
    <property type="entry name" value="PAS-like_dom_sf"/>
</dbReference>
<dbReference type="InterPro" id="IPR000700">
    <property type="entry name" value="PAS-assoc_C"/>
</dbReference>
<dbReference type="SUPFAM" id="SSF55781">
    <property type="entry name" value="GAF domain-like"/>
    <property type="match status" value="2"/>
</dbReference>
<evidence type="ECO:0000259" key="3">
    <source>
        <dbReference type="PROSITE" id="PS50113"/>
    </source>
</evidence>
<dbReference type="GO" id="GO:0016791">
    <property type="term" value="F:phosphatase activity"/>
    <property type="evidence" value="ECO:0007669"/>
    <property type="project" value="TreeGrafter"/>
</dbReference>
<evidence type="ECO:0000259" key="2">
    <source>
        <dbReference type="PROSITE" id="PS50112"/>
    </source>
</evidence>
<accession>A0A839Y7D6</accession>
<dbReference type="AlphaFoldDB" id="A0A839Y7D6"/>
<dbReference type="SMART" id="SM00091">
    <property type="entry name" value="PAS"/>
    <property type="match status" value="2"/>
</dbReference>
<comment type="caution">
    <text evidence="4">The sequence shown here is derived from an EMBL/GenBank/DDBJ whole genome shotgun (WGS) entry which is preliminary data.</text>
</comment>
<dbReference type="Pfam" id="PF01590">
    <property type="entry name" value="GAF"/>
    <property type="match status" value="1"/>
</dbReference>
<dbReference type="Gene3D" id="3.60.40.10">
    <property type="entry name" value="PPM-type phosphatase domain"/>
    <property type="match status" value="1"/>
</dbReference>
<dbReference type="InterPro" id="IPR013656">
    <property type="entry name" value="PAS_4"/>
</dbReference>
<dbReference type="Pfam" id="PF13185">
    <property type="entry name" value="GAF_2"/>
    <property type="match status" value="1"/>
</dbReference>
<dbReference type="Gene3D" id="3.30.450.40">
    <property type="match status" value="2"/>
</dbReference>
<dbReference type="RefSeq" id="WP_183513865.1">
    <property type="nucleotide sequence ID" value="NZ_JACIBU010000001.1"/>
</dbReference>
<dbReference type="PROSITE" id="PS50112">
    <property type="entry name" value="PAS"/>
    <property type="match status" value="1"/>
</dbReference>
<reference evidence="4 5" key="1">
    <citation type="submission" date="2020-08" db="EMBL/GenBank/DDBJ databases">
        <title>Sequencing the genomes of 1000 actinobacteria strains.</title>
        <authorList>
            <person name="Klenk H.-P."/>
        </authorList>
    </citation>
    <scope>NUCLEOTIDE SEQUENCE [LARGE SCALE GENOMIC DNA]</scope>
    <source>
        <strain evidence="4 5">DSM 16678</strain>
    </source>
</reference>
<dbReference type="SMART" id="SM00065">
    <property type="entry name" value="GAF"/>
    <property type="match status" value="2"/>
</dbReference>